<reference evidence="2" key="1">
    <citation type="journal article" date="2020" name="Stud. Mycol.">
        <title>101 Dothideomycetes genomes: a test case for predicting lifestyles and emergence of pathogens.</title>
        <authorList>
            <person name="Haridas S."/>
            <person name="Albert R."/>
            <person name="Binder M."/>
            <person name="Bloem J."/>
            <person name="Labutti K."/>
            <person name="Salamov A."/>
            <person name="Andreopoulos B."/>
            <person name="Baker S."/>
            <person name="Barry K."/>
            <person name="Bills G."/>
            <person name="Bluhm B."/>
            <person name="Cannon C."/>
            <person name="Castanera R."/>
            <person name="Culley D."/>
            <person name="Daum C."/>
            <person name="Ezra D."/>
            <person name="Gonzalez J."/>
            <person name="Henrissat B."/>
            <person name="Kuo A."/>
            <person name="Liang C."/>
            <person name="Lipzen A."/>
            <person name="Lutzoni F."/>
            <person name="Magnuson J."/>
            <person name="Mondo S."/>
            <person name="Nolan M."/>
            <person name="Ohm R."/>
            <person name="Pangilinan J."/>
            <person name="Park H.-J."/>
            <person name="Ramirez L."/>
            <person name="Alfaro M."/>
            <person name="Sun H."/>
            <person name="Tritt A."/>
            <person name="Yoshinaga Y."/>
            <person name="Zwiers L.-H."/>
            <person name="Turgeon B."/>
            <person name="Goodwin S."/>
            <person name="Spatafora J."/>
            <person name="Crous P."/>
            <person name="Grigoriev I."/>
        </authorList>
    </citation>
    <scope>NUCLEOTIDE SEQUENCE</scope>
    <source>
        <strain evidence="2">CBS 101060</strain>
    </source>
</reference>
<accession>A0A9P4SJH0</accession>
<comment type="caution">
    <text evidence="2">The sequence shown here is derived from an EMBL/GenBank/DDBJ whole genome shotgun (WGS) entry which is preliminary data.</text>
</comment>
<feature type="domain" description="F-box" evidence="1">
    <location>
        <begin position="13"/>
        <end position="45"/>
    </location>
</feature>
<dbReference type="Pfam" id="PF00646">
    <property type="entry name" value="F-box"/>
    <property type="match status" value="1"/>
</dbReference>
<dbReference type="Proteomes" id="UP000799429">
    <property type="component" value="Unassembled WGS sequence"/>
</dbReference>
<gene>
    <name evidence="2" type="ORF">M501DRAFT_994395</name>
</gene>
<sequence>MATAVERVFSIVELHEDILLQLPILDLLMAQKVSKQWQSVSNSSIKIKRRLSFTKPDHVKMENWASCRPVQSELLRPFFSIIAHPSGQYIPGIPWTCYHIQLAPGAKLILFKYPKASWRKMWLFQPLVTYYFSYVSGAVNAKIPIEGQPLEKVAWSIEAIDKTEKFLKKDTRHVLEKALRNRLQLLPCADVERRDEEPKPHSEPNMLT</sequence>
<name>A0A9P4SJH0_9PEZI</name>
<protein>
    <recommendedName>
        <fullName evidence="1">F-box domain-containing protein</fullName>
    </recommendedName>
</protein>
<dbReference type="SUPFAM" id="SSF81383">
    <property type="entry name" value="F-box domain"/>
    <property type="match status" value="1"/>
</dbReference>
<evidence type="ECO:0000259" key="1">
    <source>
        <dbReference type="Pfam" id="PF00646"/>
    </source>
</evidence>
<keyword evidence="3" id="KW-1185">Reference proteome</keyword>
<dbReference type="InterPro" id="IPR001810">
    <property type="entry name" value="F-box_dom"/>
</dbReference>
<dbReference type="InterPro" id="IPR036047">
    <property type="entry name" value="F-box-like_dom_sf"/>
</dbReference>
<organism evidence="2 3">
    <name type="scientific">Patellaria atrata CBS 101060</name>
    <dbReference type="NCBI Taxonomy" id="1346257"/>
    <lineage>
        <taxon>Eukaryota</taxon>
        <taxon>Fungi</taxon>
        <taxon>Dikarya</taxon>
        <taxon>Ascomycota</taxon>
        <taxon>Pezizomycotina</taxon>
        <taxon>Dothideomycetes</taxon>
        <taxon>Dothideomycetes incertae sedis</taxon>
        <taxon>Patellariales</taxon>
        <taxon>Patellariaceae</taxon>
        <taxon>Patellaria</taxon>
    </lineage>
</organism>
<dbReference type="EMBL" id="MU006089">
    <property type="protein sequence ID" value="KAF2843459.1"/>
    <property type="molecule type" value="Genomic_DNA"/>
</dbReference>
<evidence type="ECO:0000313" key="3">
    <source>
        <dbReference type="Proteomes" id="UP000799429"/>
    </source>
</evidence>
<dbReference type="AlphaFoldDB" id="A0A9P4SJH0"/>
<proteinExistence type="predicted"/>
<evidence type="ECO:0000313" key="2">
    <source>
        <dbReference type="EMBL" id="KAF2843459.1"/>
    </source>
</evidence>